<dbReference type="InterPro" id="IPR000719">
    <property type="entry name" value="Prot_kinase_dom"/>
</dbReference>
<dbReference type="PANTHER" id="PTHR27005:SF467">
    <property type="entry name" value="PROTEIN KINASE, PUTATIVE-RELATED"/>
    <property type="match status" value="1"/>
</dbReference>
<dbReference type="GO" id="GO:0005524">
    <property type="term" value="F:ATP binding"/>
    <property type="evidence" value="ECO:0007669"/>
    <property type="project" value="UniProtKB-KW"/>
</dbReference>
<evidence type="ECO:0000256" key="2">
    <source>
        <dbReference type="ARBA" id="ARBA00022840"/>
    </source>
</evidence>
<evidence type="ECO:0000313" key="5">
    <source>
        <dbReference type="Proteomes" id="UP000027120"/>
    </source>
</evidence>
<organism evidence="4 5">
    <name type="scientific">Citrus sinensis</name>
    <name type="common">Sweet orange</name>
    <name type="synonym">Citrus aurantium var. sinensis</name>
    <dbReference type="NCBI Taxonomy" id="2711"/>
    <lineage>
        <taxon>Eukaryota</taxon>
        <taxon>Viridiplantae</taxon>
        <taxon>Streptophyta</taxon>
        <taxon>Embryophyta</taxon>
        <taxon>Tracheophyta</taxon>
        <taxon>Spermatophyta</taxon>
        <taxon>Magnoliopsida</taxon>
        <taxon>eudicotyledons</taxon>
        <taxon>Gunneridae</taxon>
        <taxon>Pentapetalae</taxon>
        <taxon>rosids</taxon>
        <taxon>malvids</taxon>
        <taxon>Sapindales</taxon>
        <taxon>Rutaceae</taxon>
        <taxon>Aurantioideae</taxon>
        <taxon>Citrus</taxon>
    </lineage>
</organism>
<keyword evidence="2" id="KW-0067">ATP-binding</keyword>
<dbReference type="InterPro" id="IPR011009">
    <property type="entry name" value="Kinase-like_dom_sf"/>
</dbReference>
<dbReference type="SUPFAM" id="SSF56112">
    <property type="entry name" value="Protein kinase-like (PK-like)"/>
    <property type="match status" value="1"/>
</dbReference>
<reference evidence="4 5" key="1">
    <citation type="submission" date="2014-04" db="EMBL/GenBank/DDBJ databases">
        <authorList>
            <consortium name="International Citrus Genome Consortium"/>
            <person name="Gmitter F."/>
            <person name="Chen C."/>
            <person name="Farmerie W."/>
            <person name="Harkins T."/>
            <person name="Desany B."/>
            <person name="Mohiuddin M."/>
            <person name="Kodira C."/>
            <person name="Borodovsky M."/>
            <person name="Lomsadze A."/>
            <person name="Burns P."/>
            <person name="Jenkins J."/>
            <person name="Prochnik S."/>
            <person name="Shu S."/>
            <person name="Chapman J."/>
            <person name="Pitluck S."/>
            <person name="Schmutz J."/>
            <person name="Rokhsar D."/>
        </authorList>
    </citation>
    <scope>NUCLEOTIDE SEQUENCE</scope>
</reference>
<sequence>MSLCLGTSESSKKAEKRKFMLKNGKFLLQKLIASCNGDYNPIQNFTAQELKAATNNYDPEKVITKDLLYKLYKGFLQDRPISVMKFGGNLNSEEYCCFNCIAFASQMSHKNILKFVGCCLETELPILVFEFVACGTLADRIHDPNGSQLEPFLMKHRLKVAMEIANAVAYLHVGFSRPIVFRDIKPSTILFQEQNVAKFFDFCVSISIPEGKTHVNDNNKVIGTFGFIAPEYMSTANCNEKSDVYSFGALLLELLTGKRISYSSCFENGEEYFLQELVRKSIESNSFKEIVDPIIVGEEGLWPEKEKQLLSYTELAIKCLSKSEQDRPTMVQVAKQLRQLHKSI</sequence>
<evidence type="ECO:0000259" key="3">
    <source>
        <dbReference type="PROSITE" id="PS50011"/>
    </source>
</evidence>
<dbReference type="Proteomes" id="UP000027120">
    <property type="component" value="Unassembled WGS sequence"/>
</dbReference>
<dbReference type="PANTHER" id="PTHR27005">
    <property type="entry name" value="WALL-ASSOCIATED RECEPTOR KINASE-LIKE 21"/>
    <property type="match status" value="1"/>
</dbReference>
<dbReference type="GO" id="GO:0005886">
    <property type="term" value="C:plasma membrane"/>
    <property type="evidence" value="ECO:0000318"/>
    <property type="project" value="GO_Central"/>
</dbReference>
<dbReference type="PROSITE" id="PS50011">
    <property type="entry name" value="PROTEIN_KINASE_DOM"/>
    <property type="match status" value="1"/>
</dbReference>
<evidence type="ECO:0000313" key="4">
    <source>
        <dbReference type="EMBL" id="KDO48823.1"/>
    </source>
</evidence>
<gene>
    <name evidence="4" type="ORF">CISIN_1g048160mg</name>
</gene>
<keyword evidence="5" id="KW-1185">Reference proteome</keyword>
<accession>A0A067E176</accession>
<evidence type="ECO:0000256" key="1">
    <source>
        <dbReference type="ARBA" id="ARBA00022741"/>
    </source>
</evidence>
<dbReference type="GO" id="GO:0007166">
    <property type="term" value="P:cell surface receptor signaling pathway"/>
    <property type="evidence" value="ECO:0000318"/>
    <property type="project" value="GO_Central"/>
</dbReference>
<dbReference type="Gene3D" id="3.30.200.20">
    <property type="entry name" value="Phosphorylase Kinase, domain 1"/>
    <property type="match status" value="1"/>
</dbReference>
<dbReference type="Gene3D" id="1.10.510.10">
    <property type="entry name" value="Transferase(Phosphotransferase) domain 1"/>
    <property type="match status" value="1"/>
</dbReference>
<dbReference type="EMBL" id="KK785131">
    <property type="protein sequence ID" value="KDO48823.1"/>
    <property type="molecule type" value="Genomic_DNA"/>
</dbReference>
<dbReference type="Pfam" id="PF00069">
    <property type="entry name" value="Pkinase"/>
    <property type="match status" value="1"/>
</dbReference>
<dbReference type="SMR" id="A0A067E176"/>
<dbReference type="GO" id="GO:0004672">
    <property type="term" value="F:protein kinase activity"/>
    <property type="evidence" value="ECO:0007669"/>
    <property type="project" value="InterPro"/>
</dbReference>
<keyword evidence="1" id="KW-0547">Nucleotide-binding</keyword>
<feature type="domain" description="Protein kinase" evidence="3">
    <location>
        <begin position="1"/>
        <end position="344"/>
    </location>
</feature>
<proteinExistence type="predicted"/>
<dbReference type="eggNOG" id="KOG1187">
    <property type="taxonomic scope" value="Eukaryota"/>
</dbReference>
<name>A0A067E176_CITSI</name>
<protein>
    <recommendedName>
        <fullName evidence="3">Protein kinase domain-containing protein</fullName>
    </recommendedName>
</protein>
<dbReference type="PaxDb" id="2711-XP_006485620.1"/>
<dbReference type="GO" id="GO:0006952">
    <property type="term" value="P:defense response"/>
    <property type="evidence" value="ECO:0000318"/>
    <property type="project" value="GO_Central"/>
</dbReference>
<dbReference type="AlphaFoldDB" id="A0A067E176"/>
<dbReference type="InterPro" id="IPR045274">
    <property type="entry name" value="WAK-like"/>
</dbReference>